<dbReference type="SMART" id="SM00671">
    <property type="entry name" value="SEL1"/>
    <property type="match status" value="12"/>
</dbReference>
<feature type="repeat" description="TPR" evidence="2">
    <location>
        <begin position="1276"/>
        <end position="1309"/>
    </location>
</feature>
<reference evidence="3 4" key="1">
    <citation type="submission" date="2024-04" db="EMBL/GenBank/DDBJ databases">
        <title>Tritrichomonas musculus Genome.</title>
        <authorList>
            <person name="Alves-Ferreira E."/>
            <person name="Grigg M."/>
            <person name="Lorenzi H."/>
            <person name="Galac M."/>
        </authorList>
    </citation>
    <scope>NUCLEOTIDE SEQUENCE [LARGE SCALE GENOMIC DNA]</scope>
    <source>
        <strain evidence="3 4">EAF2021</strain>
    </source>
</reference>
<dbReference type="SMART" id="SM00028">
    <property type="entry name" value="TPR"/>
    <property type="match status" value="1"/>
</dbReference>
<comment type="caution">
    <text evidence="3">The sequence shown here is derived from an EMBL/GenBank/DDBJ whole genome shotgun (WGS) entry which is preliminary data.</text>
</comment>
<dbReference type="PANTHER" id="PTHR11102:SF160">
    <property type="entry name" value="ERAD-ASSOCIATED E3 UBIQUITIN-PROTEIN LIGASE COMPONENT HRD3"/>
    <property type="match status" value="1"/>
</dbReference>
<proteinExistence type="inferred from homology"/>
<dbReference type="Pfam" id="PF08238">
    <property type="entry name" value="Sel1"/>
    <property type="match status" value="12"/>
</dbReference>
<name>A0ABR2HCM7_9EUKA</name>
<sequence length="1428" mass="166187">MTTNDNIQHISFDNKDNSLSNLYPKRNFYSFLLLDPMYYTDFYEIIPKRFTISTNTGSFNFNTEMLKDTSTVISEYISKFPDSRHFHLHIDDKLNILKKIEQLYQGHNVCFSVSERKDFNLIINKLKFDKIPAFNKQKHKIHRHPVGIRYEIRKITIPIFSHEIVITKKSFYNFISNKNFETFSIATKKHEYKCNSFGILCSNVIFDFLSKEPENDCYNYDFDDDFSDFQNICDFFNFKMVDIESKNIQTFKKIAEDLQIAVILDHIKDHDFLRETADDQQLNTDSIENLFYHLYHIKELTLEKVKLYIIESEWSKTIEKVQELMAIILQVVRSDFYLHQIITDLLIELDEEGKDDSNKLSILLPFLIKKLMNTFGSDCHYSNFIYKLNQKGQIPTKIIIDKLHCICINQNSHSRLVQLRNVFKFFWPEILQINKEIVHSFMNGKYYFEIPFFKSHVPETIEKYKEMLDSGEPPDKLTNIIQKDDVDSLSFYLSYLIDEKISIYQRAIPYNIYEDFYRIGYVSYLDYAALYGSVKCFKYLLLNHFPVDLKTYKCAVNGGNVEIIRIVDQKIHENKINFDDFDFNIVQSIKNHRNDLFYWILEERIKNQIQNTDLLHKLAKKSIKNGNLYSFFELINKGYNLFDYPEIIEYSNKNGYYTFSEIILKILSRKQMLKFSEKVSRTFVSFGSLSIFKLFINYMDQKDFSICFKCAVEFCYKDIIEFIFENLVIKKFELSIGIIEGVLAISAEKNEYELFNYIINEFLKVNSLFYNEISWVNKILPNACKSKTIENVIKIVEFILKTDSKEKDITLSFMNAAVFGSLDILEFLANTSFIINYEQLSKSEDKMSSITEEVFLFIINKSPEKLKDAFLANFIYESIKNKNLELTECILKQNCEFDMSLYEAVKTNYLEMVNLVLKYNSNSNVTNKIYISTTPLYEAVYMNNISIVQRLLSVESLDMNLTSKDFPSPAKLAFNRCNPQIVKLFVDKGNPEAMYLYGKLIEDGKYIKADKEEAIKYYKMSAELGNADGMISCGTYLSKNKKNYEEAAKYFKMAADKNHLDGLFLYANVLNKGLGVEANKEKSRMYMKLAADQYHIDAANCYGVCLHHGDGVPVNNKEAIKYFKIAADHYSPIGYRNYAYMLFNGYGVEANKKEAIKYYESSKNRGCTKGMIELGNIFLKGDGVPVNKEIAVRSFHYAASNNDPVGMLKYGSVLYNGDGVPVDKAAALDLYRKAIETENPEALNEYGIMLENGIGIDSNKEEAIKFYKMAADKENPSALNNYGWILLKKEDYEEAFKCFKKAADLNNSMALFNLGFMLENGFGVQIDNEEANKCFKKAIEIEGVKNAFILAEKLEKENGIYKNEEKSARFYKMAADEGNKEAMFKYAKMLEDGRGIPQNIEESMKYYKLLADDGHDEAAISYQRLCNK</sequence>
<dbReference type="InterPro" id="IPR006597">
    <property type="entry name" value="Sel1-like"/>
</dbReference>
<comment type="similarity">
    <text evidence="1">Belongs to the sel-1 family.</text>
</comment>
<keyword evidence="2" id="KW-0802">TPR repeat</keyword>
<dbReference type="EMBL" id="JAPFFF010000036">
    <property type="protein sequence ID" value="KAK8843161.1"/>
    <property type="molecule type" value="Genomic_DNA"/>
</dbReference>
<dbReference type="PANTHER" id="PTHR11102">
    <property type="entry name" value="SEL-1-LIKE PROTEIN"/>
    <property type="match status" value="1"/>
</dbReference>
<dbReference type="Proteomes" id="UP001470230">
    <property type="component" value="Unassembled WGS sequence"/>
</dbReference>
<dbReference type="Gene3D" id="1.25.40.20">
    <property type="entry name" value="Ankyrin repeat-containing domain"/>
    <property type="match status" value="1"/>
</dbReference>
<dbReference type="InterPro" id="IPR050767">
    <property type="entry name" value="Sel1_AlgK"/>
</dbReference>
<dbReference type="SMART" id="SM00248">
    <property type="entry name" value="ANK"/>
    <property type="match status" value="6"/>
</dbReference>
<dbReference type="InterPro" id="IPR036770">
    <property type="entry name" value="Ankyrin_rpt-contain_sf"/>
</dbReference>
<dbReference type="Gene3D" id="1.25.40.10">
    <property type="entry name" value="Tetratricopeptide repeat domain"/>
    <property type="match status" value="3"/>
</dbReference>
<gene>
    <name evidence="3" type="ORF">M9Y10_025358</name>
</gene>
<dbReference type="InterPro" id="IPR011990">
    <property type="entry name" value="TPR-like_helical_dom_sf"/>
</dbReference>
<evidence type="ECO:0000256" key="2">
    <source>
        <dbReference type="PROSITE-ProRule" id="PRU00339"/>
    </source>
</evidence>
<organism evidence="3 4">
    <name type="scientific">Tritrichomonas musculus</name>
    <dbReference type="NCBI Taxonomy" id="1915356"/>
    <lineage>
        <taxon>Eukaryota</taxon>
        <taxon>Metamonada</taxon>
        <taxon>Parabasalia</taxon>
        <taxon>Tritrichomonadida</taxon>
        <taxon>Tritrichomonadidae</taxon>
        <taxon>Tritrichomonas</taxon>
    </lineage>
</organism>
<protein>
    <submittedName>
        <fullName evidence="3">Uncharacterized protein</fullName>
    </submittedName>
</protein>
<evidence type="ECO:0000313" key="4">
    <source>
        <dbReference type="Proteomes" id="UP001470230"/>
    </source>
</evidence>
<dbReference type="InterPro" id="IPR002110">
    <property type="entry name" value="Ankyrin_rpt"/>
</dbReference>
<dbReference type="PROSITE" id="PS50005">
    <property type="entry name" value="TPR"/>
    <property type="match status" value="1"/>
</dbReference>
<dbReference type="SUPFAM" id="SSF81901">
    <property type="entry name" value="HCP-like"/>
    <property type="match status" value="3"/>
</dbReference>
<evidence type="ECO:0000313" key="3">
    <source>
        <dbReference type="EMBL" id="KAK8843161.1"/>
    </source>
</evidence>
<dbReference type="SUPFAM" id="SSF48403">
    <property type="entry name" value="Ankyrin repeat"/>
    <property type="match status" value="1"/>
</dbReference>
<evidence type="ECO:0000256" key="1">
    <source>
        <dbReference type="ARBA" id="ARBA00038101"/>
    </source>
</evidence>
<keyword evidence="4" id="KW-1185">Reference proteome</keyword>
<accession>A0ABR2HCM7</accession>
<dbReference type="InterPro" id="IPR019734">
    <property type="entry name" value="TPR_rpt"/>
</dbReference>